<dbReference type="EMBL" id="BTRK01000004">
    <property type="protein sequence ID" value="GMR48315.1"/>
    <property type="molecule type" value="Genomic_DNA"/>
</dbReference>
<evidence type="ECO:0000313" key="11">
    <source>
        <dbReference type="EMBL" id="GMR48315.1"/>
    </source>
</evidence>
<dbReference type="PANTHER" id="PTHR10269:SF12">
    <property type="entry name" value="GLIAL CELL LINE-DERIVED NEUROTROPHIC FAMILY RECEPTOR-LIKE, ISOFORM E"/>
    <property type="match status" value="1"/>
</dbReference>
<organism evidence="11 12">
    <name type="scientific">Pristionchus mayeri</name>
    <dbReference type="NCBI Taxonomy" id="1317129"/>
    <lineage>
        <taxon>Eukaryota</taxon>
        <taxon>Metazoa</taxon>
        <taxon>Ecdysozoa</taxon>
        <taxon>Nematoda</taxon>
        <taxon>Chromadorea</taxon>
        <taxon>Rhabditida</taxon>
        <taxon>Rhabditina</taxon>
        <taxon>Diplogasteromorpha</taxon>
        <taxon>Diplogasteroidea</taxon>
        <taxon>Neodiplogasteridae</taxon>
        <taxon>Pristionchus</taxon>
    </lineage>
</organism>
<keyword evidence="6" id="KW-0675">Receptor</keyword>
<feature type="region of interest" description="Disordered" evidence="8">
    <location>
        <begin position="477"/>
        <end position="496"/>
    </location>
</feature>
<feature type="compositionally biased region" description="Polar residues" evidence="8">
    <location>
        <begin position="649"/>
        <end position="665"/>
    </location>
</feature>
<dbReference type="PANTHER" id="PTHR10269">
    <property type="entry name" value="GDNF RECEPTOR ALPHA"/>
    <property type="match status" value="1"/>
</dbReference>
<evidence type="ECO:0000256" key="7">
    <source>
        <dbReference type="ARBA" id="ARBA00023180"/>
    </source>
</evidence>
<feature type="domain" description="GDNF/GAS1" evidence="10">
    <location>
        <begin position="34"/>
        <end position="113"/>
    </location>
</feature>
<dbReference type="InterPro" id="IPR003438">
    <property type="entry name" value="GDNF_rcpt"/>
</dbReference>
<feature type="compositionally biased region" description="Basic and acidic residues" evidence="8">
    <location>
        <begin position="673"/>
        <end position="763"/>
    </location>
</feature>
<sequence>TCQSMGFLLWSLLVLVLPLPVHPYHAPSPLDSNCLYRRSRCLHDTPCRLRLVEFDSICGVSSTECLASSPSDCVNLLWQMKHWLGDDRCHCHPLFGASRECSRFGHLLYEHPCETLLKREPDGEEYRLIGVTREYSKRRTTRSPSSVQINEWKKQLSGDLFSLPTSTQLQSQECDVALHQICLRHVSCSQLWNLFRKNCVVDSDNTCIMQQREACWESFEGLLWTGLGRCHCSSNVSDCHWIRLHTNFNKCIYEISRSSGMPFSSFSPLAPPTPPPTQRVSFVNFASQSLSTHSPIFTTTSPLPTVSYSPPQIPSATESASIPTITIPRPSQIPHSSQRTVNEMRQEDPPGGGIHSNHNIPHPHHPTPIDPLQSHPGYRTPSQSSTRTDDRPEMRVNSYQHHTHHPPSPLNTQSMSSSDRVHPSPYQGHPSASTSQTVYSNPLTDQARHDYRSQGEIDESSRPSHPNGQYNMRRLNEWNGTHAGDPSRRREWDSRDLQLNSHASATQEKERANIQWNHSRQHTDRWNRTNYSIQSTTSRPEYGRSKNEDGLNRQENGREEQRGLQTNRRQEERINDRRGNGYESGRGTIEREGRREESRRQDSRLGKITQSNGREERGRGRVNRVNEREESPQQISVVMNEERSRDEYQISSDLSPSHYNPTIITASPAVRAKGMEEEKRKWKEEEERRQREEKREREREERRKMDENRKKEEEDRRQRERTEKVRFEKEEKKIEEKMRRKEKDEKKKEKLRQEKLGISRGGDDSDSSVAVSSSCLSALRECESVQECKFQLAELKTRCRMNCDRRMCQGALRRFSSFVPLPLSMALQFCSCPNEAETCPENVSQHDHLRLV</sequence>
<name>A0AAN5I1P8_9BILA</name>
<evidence type="ECO:0000256" key="3">
    <source>
        <dbReference type="ARBA" id="ARBA00022475"/>
    </source>
</evidence>
<reference evidence="12" key="1">
    <citation type="submission" date="2022-10" db="EMBL/GenBank/DDBJ databases">
        <title>Genome assembly of Pristionchus species.</title>
        <authorList>
            <person name="Yoshida K."/>
            <person name="Sommer R.J."/>
        </authorList>
    </citation>
    <scope>NUCLEOTIDE SEQUENCE [LARGE SCALE GENOMIC DNA]</scope>
    <source>
        <strain evidence="12">RS5460</strain>
    </source>
</reference>
<feature type="domain" description="GDNF/GAS1" evidence="10">
    <location>
        <begin position="174"/>
        <end position="251"/>
    </location>
</feature>
<accession>A0AAN5I1P8</accession>
<dbReference type="GO" id="GO:0009897">
    <property type="term" value="C:external side of plasma membrane"/>
    <property type="evidence" value="ECO:0007669"/>
    <property type="project" value="TreeGrafter"/>
</dbReference>
<feature type="compositionally biased region" description="Basic and acidic residues" evidence="8">
    <location>
        <begin position="588"/>
        <end position="605"/>
    </location>
</feature>
<dbReference type="InterPro" id="IPR037193">
    <property type="entry name" value="GDNF_alpha"/>
</dbReference>
<evidence type="ECO:0000313" key="12">
    <source>
        <dbReference type="Proteomes" id="UP001328107"/>
    </source>
</evidence>
<evidence type="ECO:0000256" key="4">
    <source>
        <dbReference type="ARBA" id="ARBA00022729"/>
    </source>
</evidence>
<comment type="subcellular location">
    <subcellularLocation>
        <location evidence="1">Cell membrane</location>
    </subcellularLocation>
</comment>
<evidence type="ECO:0000256" key="5">
    <source>
        <dbReference type="ARBA" id="ARBA00023136"/>
    </source>
</evidence>
<dbReference type="Proteomes" id="UP001328107">
    <property type="component" value="Unassembled WGS sequence"/>
</dbReference>
<dbReference type="AlphaFoldDB" id="A0AAN5I1P8"/>
<comment type="caution">
    <text evidence="11">The sequence shown here is derived from an EMBL/GenBank/DDBJ whole genome shotgun (WGS) entry which is preliminary data.</text>
</comment>
<dbReference type="InterPro" id="IPR016017">
    <property type="entry name" value="GDNF/GAS1"/>
</dbReference>
<keyword evidence="4 9" id="KW-0732">Signal</keyword>
<feature type="chain" id="PRO_5042911047" description="GDNF/GAS1 domain-containing protein" evidence="9">
    <location>
        <begin position="24"/>
        <end position="852"/>
    </location>
</feature>
<keyword evidence="5" id="KW-0472">Membrane</keyword>
<dbReference type="GO" id="GO:0007169">
    <property type="term" value="P:cell surface receptor protein tyrosine kinase signaling pathway"/>
    <property type="evidence" value="ECO:0007669"/>
    <property type="project" value="UniProtKB-ARBA"/>
</dbReference>
<dbReference type="GO" id="GO:0038023">
    <property type="term" value="F:signaling receptor activity"/>
    <property type="evidence" value="ECO:0007669"/>
    <property type="project" value="InterPro"/>
</dbReference>
<evidence type="ECO:0000256" key="1">
    <source>
        <dbReference type="ARBA" id="ARBA00004236"/>
    </source>
</evidence>
<evidence type="ECO:0000256" key="6">
    <source>
        <dbReference type="ARBA" id="ARBA00023170"/>
    </source>
</evidence>
<evidence type="ECO:0000256" key="9">
    <source>
        <dbReference type="SAM" id="SignalP"/>
    </source>
</evidence>
<feature type="region of interest" description="Disordered" evidence="8">
    <location>
        <begin position="502"/>
        <end position="769"/>
    </location>
</feature>
<feature type="compositionally biased region" description="Basic and acidic residues" evidence="8">
    <location>
        <begin position="541"/>
        <end position="580"/>
    </location>
</feature>
<feature type="non-terminal residue" evidence="11">
    <location>
        <position position="1"/>
    </location>
</feature>
<feature type="compositionally biased region" description="Basic and acidic residues" evidence="8">
    <location>
        <begin position="613"/>
        <end position="631"/>
    </location>
</feature>
<feature type="compositionally biased region" description="Basic and acidic residues" evidence="8">
    <location>
        <begin position="485"/>
        <end position="496"/>
    </location>
</feature>
<evidence type="ECO:0000256" key="2">
    <source>
        <dbReference type="ARBA" id="ARBA00005961"/>
    </source>
</evidence>
<dbReference type="SMART" id="SM00907">
    <property type="entry name" value="GDNF"/>
    <property type="match status" value="3"/>
</dbReference>
<evidence type="ECO:0000256" key="8">
    <source>
        <dbReference type="SAM" id="MobiDB-lite"/>
    </source>
</evidence>
<feature type="domain" description="GDNF/GAS1" evidence="10">
    <location>
        <begin position="775"/>
        <end position="844"/>
    </location>
</feature>
<comment type="similarity">
    <text evidence="2">Belongs to the GDNFR family.</text>
</comment>
<proteinExistence type="inferred from homology"/>
<keyword evidence="7" id="KW-0325">Glycoprotein</keyword>
<keyword evidence="3" id="KW-1003">Cell membrane</keyword>
<gene>
    <name evidence="11" type="ORF">PMAYCL1PPCAC_18510</name>
</gene>
<feature type="region of interest" description="Disordered" evidence="8">
    <location>
        <begin position="324"/>
        <end position="438"/>
    </location>
</feature>
<dbReference type="SUPFAM" id="SSF110035">
    <property type="entry name" value="GDNF receptor-like"/>
    <property type="match status" value="1"/>
</dbReference>
<feature type="signal peptide" evidence="9">
    <location>
        <begin position="1"/>
        <end position="23"/>
    </location>
</feature>
<evidence type="ECO:0000259" key="10">
    <source>
        <dbReference type="SMART" id="SM00907"/>
    </source>
</evidence>
<keyword evidence="12" id="KW-1185">Reference proteome</keyword>
<dbReference type="GO" id="GO:0043235">
    <property type="term" value="C:receptor complex"/>
    <property type="evidence" value="ECO:0007669"/>
    <property type="project" value="TreeGrafter"/>
</dbReference>
<dbReference type="GO" id="GO:0007399">
    <property type="term" value="P:nervous system development"/>
    <property type="evidence" value="ECO:0007669"/>
    <property type="project" value="TreeGrafter"/>
</dbReference>
<feature type="compositionally biased region" description="Basic and acidic residues" evidence="8">
    <location>
        <begin position="450"/>
        <end position="462"/>
    </location>
</feature>
<feature type="region of interest" description="Disordered" evidence="8">
    <location>
        <begin position="450"/>
        <end position="472"/>
    </location>
</feature>
<feature type="compositionally biased region" description="Polar residues" evidence="8">
    <location>
        <begin position="528"/>
        <end position="539"/>
    </location>
</feature>
<protein>
    <recommendedName>
        <fullName evidence="10">GDNF/GAS1 domain-containing protein</fullName>
    </recommendedName>
</protein>